<dbReference type="SUPFAM" id="SSF57625">
    <property type="entry name" value="Invertebrate chitin-binding proteins"/>
    <property type="match status" value="1"/>
</dbReference>
<dbReference type="EMBL" id="JANBTW010000039">
    <property type="protein sequence ID" value="KAJ2676498.1"/>
    <property type="molecule type" value="Genomic_DNA"/>
</dbReference>
<evidence type="ECO:0000313" key="2">
    <source>
        <dbReference type="EMBL" id="KAJ2676498.1"/>
    </source>
</evidence>
<dbReference type="InterPro" id="IPR002557">
    <property type="entry name" value="Chitin-bd_dom"/>
</dbReference>
<dbReference type="Pfam" id="PF01607">
    <property type="entry name" value="CBM_14"/>
    <property type="match status" value="1"/>
</dbReference>
<dbReference type="GO" id="GO:0005576">
    <property type="term" value="C:extracellular region"/>
    <property type="evidence" value="ECO:0007669"/>
    <property type="project" value="InterPro"/>
</dbReference>
<dbReference type="OrthoDB" id="6020543at2759"/>
<dbReference type="Proteomes" id="UP001151518">
    <property type="component" value="Unassembled WGS sequence"/>
</dbReference>
<proteinExistence type="predicted"/>
<dbReference type="GO" id="GO:0008061">
    <property type="term" value="F:chitin binding"/>
    <property type="evidence" value="ECO:0007669"/>
    <property type="project" value="InterPro"/>
</dbReference>
<dbReference type="SMART" id="SM00494">
    <property type="entry name" value="ChtBD2"/>
    <property type="match status" value="1"/>
</dbReference>
<dbReference type="Gene3D" id="2.170.140.10">
    <property type="entry name" value="Chitin binding domain"/>
    <property type="match status" value="1"/>
</dbReference>
<dbReference type="AlphaFoldDB" id="A0A9W8G682"/>
<evidence type="ECO:0000259" key="1">
    <source>
        <dbReference type="PROSITE" id="PS50940"/>
    </source>
</evidence>
<comment type="caution">
    <text evidence="2">The sequence shown here is derived from an EMBL/GenBank/DDBJ whole genome shotgun (WGS) entry which is preliminary data.</text>
</comment>
<feature type="domain" description="Chitin-binding type-2" evidence="1">
    <location>
        <begin position="10"/>
        <end position="72"/>
    </location>
</feature>
<evidence type="ECO:0000313" key="3">
    <source>
        <dbReference type="Proteomes" id="UP001151518"/>
    </source>
</evidence>
<gene>
    <name evidence="2" type="ORF">GGI25_003533</name>
</gene>
<protein>
    <recommendedName>
        <fullName evidence="1">Chitin-binding type-2 domain-containing protein</fullName>
    </recommendedName>
</protein>
<reference evidence="2" key="1">
    <citation type="submission" date="2022-07" db="EMBL/GenBank/DDBJ databases">
        <title>Phylogenomic reconstructions and comparative analyses of Kickxellomycotina fungi.</title>
        <authorList>
            <person name="Reynolds N.K."/>
            <person name="Stajich J.E."/>
            <person name="Barry K."/>
            <person name="Grigoriev I.V."/>
            <person name="Crous P."/>
            <person name="Smith M.E."/>
        </authorList>
    </citation>
    <scope>NUCLEOTIDE SEQUENCE</scope>
    <source>
        <strain evidence="2">NRRL 3115</strain>
    </source>
</reference>
<organism evidence="2 3">
    <name type="scientific">Coemansia spiralis</name>
    <dbReference type="NCBI Taxonomy" id="417178"/>
    <lineage>
        <taxon>Eukaryota</taxon>
        <taxon>Fungi</taxon>
        <taxon>Fungi incertae sedis</taxon>
        <taxon>Zoopagomycota</taxon>
        <taxon>Kickxellomycotina</taxon>
        <taxon>Kickxellomycetes</taxon>
        <taxon>Kickxellales</taxon>
        <taxon>Kickxellaceae</taxon>
        <taxon>Coemansia</taxon>
    </lineage>
</organism>
<name>A0A9W8G682_9FUNG</name>
<sequence>MLGSVSYAIDDVCKGHTSKDKVGQPFAHPQFCNKFYTCSADGIAYVGNCPASTYYDIKLTTCTTDAKKQCGDRK</sequence>
<dbReference type="InterPro" id="IPR036508">
    <property type="entry name" value="Chitin-bd_dom_sf"/>
</dbReference>
<accession>A0A9W8G682</accession>
<dbReference type="PROSITE" id="PS50940">
    <property type="entry name" value="CHIT_BIND_II"/>
    <property type="match status" value="1"/>
</dbReference>